<evidence type="ECO:0000259" key="8">
    <source>
        <dbReference type="PROSITE" id="PS50850"/>
    </source>
</evidence>
<evidence type="ECO:0000256" key="5">
    <source>
        <dbReference type="ARBA" id="ARBA00022989"/>
    </source>
</evidence>
<keyword evidence="10" id="KW-1185">Reference proteome</keyword>
<dbReference type="Proteomes" id="UP000186156">
    <property type="component" value="Unassembled WGS sequence"/>
</dbReference>
<dbReference type="RefSeq" id="WP_234969576.1">
    <property type="nucleotide sequence ID" value="NZ_FTOO01000003.1"/>
</dbReference>
<feature type="transmembrane region" description="Helical" evidence="7">
    <location>
        <begin position="101"/>
        <end position="121"/>
    </location>
</feature>
<dbReference type="PROSITE" id="PS50850">
    <property type="entry name" value="MFS"/>
    <property type="match status" value="1"/>
</dbReference>
<feature type="transmembrane region" description="Helical" evidence="7">
    <location>
        <begin position="360"/>
        <end position="382"/>
    </location>
</feature>
<dbReference type="Pfam" id="PF07690">
    <property type="entry name" value="MFS_1"/>
    <property type="match status" value="1"/>
</dbReference>
<feature type="transmembrane region" description="Helical" evidence="7">
    <location>
        <begin position="202"/>
        <end position="220"/>
    </location>
</feature>
<proteinExistence type="inferred from homology"/>
<dbReference type="SUPFAM" id="SSF103473">
    <property type="entry name" value="MFS general substrate transporter"/>
    <property type="match status" value="1"/>
</dbReference>
<evidence type="ECO:0000256" key="4">
    <source>
        <dbReference type="ARBA" id="ARBA00022692"/>
    </source>
</evidence>
<dbReference type="InterPro" id="IPR020846">
    <property type="entry name" value="MFS_dom"/>
</dbReference>
<evidence type="ECO:0000313" key="10">
    <source>
        <dbReference type="Proteomes" id="UP000186156"/>
    </source>
</evidence>
<dbReference type="PANTHER" id="PTHR23514:SF3">
    <property type="entry name" value="BYPASS OF STOP CODON PROTEIN 6"/>
    <property type="match status" value="1"/>
</dbReference>
<name>A0A1N7LKD4_9BACL</name>
<keyword evidence="6 7" id="KW-0472">Membrane</keyword>
<feature type="transmembrane region" description="Helical" evidence="7">
    <location>
        <begin position="69"/>
        <end position="89"/>
    </location>
</feature>
<feature type="transmembrane region" description="Helical" evidence="7">
    <location>
        <begin position="296"/>
        <end position="318"/>
    </location>
</feature>
<gene>
    <name evidence="9" type="ORF">SAMN05421799_103207</name>
</gene>
<dbReference type="Gene3D" id="1.20.1250.20">
    <property type="entry name" value="MFS general substrate transporter like domains"/>
    <property type="match status" value="2"/>
</dbReference>
<feature type="transmembrane region" description="Helical" evidence="7">
    <location>
        <begin position="232"/>
        <end position="253"/>
    </location>
</feature>
<feature type="transmembrane region" description="Helical" evidence="7">
    <location>
        <begin position="39"/>
        <end position="62"/>
    </location>
</feature>
<evidence type="ECO:0000313" key="9">
    <source>
        <dbReference type="EMBL" id="SIS74298.1"/>
    </source>
</evidence>
<feature type="transmembrane region" description="Helical" evidence="7">
    <location>
        <begin position="330"/>
        <end position="354"/>
    </location>
</feature>
<dbReference type="EMBL" id="FTOO01000003">
    <property type="protein sequence ID" value="SIS74298.1"/>
    <property type="molecule type" value="Genomic_DNA"/>
</dbReference>
<feature type="domain" description="Major facilitator superfamily (MFS) profile" evidence="8">
    <location>
        <begin position="4"/>
        <end position="387"/>
    </location>
</feature>
<dbReference type="STRING" id="252246.SAMN05421799_103207"/>
<keyword evidence="5 7" id="KW-1133">Transmembrane helix</keyword>
<evidence type="ECO:0000256" key="2">
    <source>
        <dbReference type="ARBA" id="ARBA00008335"/>
    </source>
</evidence>
<dbReference type="InterPro" id="IPR036259">
    <property type="entry name" value="MFS_trans_sf"/>
</dbReference>
<dbReference type="AlphaFoldDB" id="A0A1N7LKD4"/>
<organism evidence="9 10">
    <name type="scientific">Alicyclobacillus vulcanalis</name>
    <dbReference type="NCBI Taxonomy" id="252246"/>
    <lineage>
        <taxon>Bacteria</taxon>
        <taxon>Bacillati</taxon>
        <taxon>Bacillota</taxon>
        <taxon>Bacilli</taxon>
        <taxon>Bacillales</taxon>
        <taxon>Alicyclobacillaceae</taxon>
        <taxon>Alicyclobacillus</taxon>
    </lineage>
</organism>
<evidence type="ECO:0000256" key="1">
    <source>
        <dbReference type="ARBA" id="ARBA00004651"/>
    </source>
</evidence>
<accession>A0A1N7LKD4</accession>
<evidence type="ECO:0000256" key="3">
    <source>
        <dbReference type="ARBA" id="ARBA00022448"/>
    </source>
</evidence>
<dbReference type="PANTHER" id="PTHR23514">
    <property type="entry name" value="BYPASS OF STOP CODON PROTEIN 6"/>
    <property type="match status" value="1"/>
</dbReference>
<reference evidence="10" key="1">
    <citation type="submission" date="2017-01" db="EMBL/GenBank/DDBJ databases">
        <authorList>
            <person name="Varghese N."/>
            <person name="Submissions S."/>
        </authorList>
    </citation>
    <scope>NUCLEOTIDE SEQUENCE [LARGE SCALE GENOMIC DNA]</scope>
    <source>
        <strain evidence="10">DSM 16176</strain>
    </source>
</reference>
<feature type="transmembrane region" description="Helical" evidence="7">
    <location>
        <begin position="161"/>
        <end position="181"/>
    </location>
</feature>
<dbReference type="InterPro" id="IPR051788">
    <property type="entry name" value="MFS_Transporter"/>
</dbReference>
<comment type="similarity">
    <text evidence="2">Belongs to the major facilitator superfamily.</text>
</comment>
<keyword evidence="4 7" id="KW-0812">Transmembrane</keyword>
<keyword evidence="3" id="KW-0813">Transport</keyword>
<dbReference type="GO" id="GO:0005886">
    <property type="term" value="C:plasma membrane"/>
    <property type="evidence" value="ECO:0007669"/>
    <property type="project" value="UniProtKB-SubCell"/>
</dbReference>
<sequence length="397" mass="42043">MPAYVWLACGLYLMNGMATVVFGAVMPIALHSLHRSYVFGSDLVFLQFVGYWIGVPLSAWIVRRLGYRTAIWVSSLSTGLAQAGLALWLRPGPYLACSLVSGAGMALMQATVSTSLIEWFPSRRAVIMSRTEAAFGLGCVLSPLGASVCIAHGAWRASFAFVAAAALALALVSAFTPMQATDHPGGPKDAHTDAIHLTGRRDGALVFALFMVCILVYVGVESCVNNFLPAVFVQHFGVSATAASVTVSTFWAAMVVGRMATGWIARVLPYRPYLLLASLGTLATLVAMVVTRSHAVGYVECFLLGIFMSGMYVVTLVFANHAFPTLTGLVTRWVTFFAGLGGATLPYAFGWVMAKTGSQAADVCLALFAALLFAVVAFTGVVTKRKSPSRPGVRAAG</sequence>
<evidence type="ECO:0000256" key="7">
    <source>
        <dbReference type="SAM" id="Phobius"/>
    </source>
</evidence>
<feature type="transmembrane region" description="Helical" evidence="7">
    <location>
        <begin position="273"/>
        <end position="290"/>
    </location>
</feature>
<dbReference type="InterPro" id="IPR011701">
    <property type="entry name" value="MFS"/>
</dbReference>
<dbReference type="GO" id="GO:0022857">
    <property type="term" value="F:transmembrane transporter activity"/>
    <property type="evidence" value="ECO:0007669"/>
    <property type="project" value="InterPro"/>
</dbReference>
<evidence type="ECO:0000256" key="6">
    <source>
        <dbReference type="ARBA" id="ARBA00023136"/>
    </source>
</evidence>
<comment type="subcellular location">
    <subcellularLocation>
        <location evidence="1">Cell membrane</location>
        <topology evidence="1">Multi-pass membrane protein</topology>
    </subcellularLocation>
</comment>
<protein>
    <submittedName>
        <fullName evidence="9">MFS transporter, FHS family, glucose/mannose:H+ symporter</fullName>
    </submittedName>
</protein>